<evidence type="ECO:0000313" key="4">
    <source>
        <dbReference type="Proteomes" id="UP000008952"/>
    </source>
</evidence>
<comment type="caution">
    <text evidence="3">The sequence shown here is derived from an EMBL/GenBank/DDBJ whole genome shotgun (WGS) entry which is preliminary data.</text>
</comment>
<dbReference type="PATRIC" id="fig|1094558.3.peg.1867"/>
<dbReference type="Pfam" id="PF01321">
    <property type="entry name" value="Creatinase_N"/>
    <property type="match status" value="1"/>
</dbReference>
<evidence type="ECO:0000313" key="3">
    <source>
        <dbReference type="EMBL" id="EJF89187.1"/>
    </source>
</evidence>
<protein>
    <recommendedName>
        <fullName evidence="5">Xaa-Pro dipeptidase</fullName>
    </recommendedName>
</protein>
<dbReference type="EMBL" id="AIMB01000008">
    <property type="protein sequence ID" value="EJF89187.1"/>
    <property type="molecule type" value="Genomic_DNA"/>
</dbReference>
<dbReference type="InterPro" id="IPR029149">
    <property type="entry name" value="Creatin/AminoP/Spt16_N"/>
</dbReference>
<dbReference type="eggNOG" id="COG0006">
    <property type="taxonomic scope" value="Bacteria"/>
</dbReference>
<reference evidence="3 4" key="1">
    <citation type="submission" date="2012-03" db="EMBL/GenBank/DDBJ databases">
        <title>The Genome Sequence of Bartonella tamiae Th239.</title>
        <authorList>
            <consortium name="The Broad Institute Genome Sequencing Platform"/>
            <consortium name="The Broad Institute Genome Sequencing Center for Infectious Disease"/>
            <person name="Feldgarden M."/>
            <person name="Kirby J."/>
            <person name="Kosoy M."/>
            <person name="Birtles R."/>
            <person name="Probert W.S."/>
            <person name="Chiaraviglio L."/>
            <person name="Young S.K."/>
            <person name="Zeng Q."/>
            <person name="Gargeya S."/>
            <person name="Fitzgerald M."/>
            <person name="Haas B."/>
            <person name="Abouelleil A."/>
            <person name="Alvarado L."/>
            <person name="Arachchi H.M."/>
            <person name="Berlin A."/>
            <person name="Chapman S.B."/>
            <person name="Gearin G."/>
            <person name="Goldberg J."/>
            <person name="Griggs A."/>
            <person name="Gujja S."/>
            <person name="Hansen M."/>
            <person name="Heiman D."/>
            <person name="Howarth C."/>
            <person name="Larimer J."/>
            <person name="Lui A."/>
            <person name="MacDonald P.J.P."/>
            <person name="McCowen C."/>
            <person name="Montmayeur A."/>
            <person name="Murphy C."/>
            <person name="Neiman D."/>
            <person name="Pearson M."/>
            <person name="Priest M."/>
            <person name="Roberts A."/>
            <person name="Saif S."/>
            <person name="Shea T."/>
            <person name="Sisk P."/>
            <person name="Stolte C."/>
            <person name="Sykes S."/>
            <person name="Wortman J."/>
            <person name="Nusbaum C."/>
            <person name="Birren B."/>
        </authorList>
    </citation>
    <scope>NUCLEOTIDE SEQUENCE [LARGE SCALE GENOMIC DNA]</scope>
    <source>
        <strain evidence="3 4">Th239</strain>
    </source>
</reference>
<dbReference type="InterPro" id="IPR036005">
    <property type="entry name" value="Creatinase/aminopeptidase-like"/>
</dbReference>
<name>J1JW12_9HYPH</name>
<dbReference type="HOGENOM" id="CLU_017266_3_1_5"/>
<dbReference type="Gene3D" id="3.90.230.10">
    <property type="entry name" value="Creatinase/methionine aminopeptidase superfamily"/>
    <property type="match status" value="1"/>
</dbReference>
<organism evidence="3 4">
    <name type="scientific">Bartonella tamiae Th239</name>
    <dbReference type="NCBI Taxonomy" id="1094558"/>
    <lineage>
        <taxon>Bacteria</taxon>
        <taxon>Pseudomonadati</taxon>
        <taxon>Pseudomonadota</taxon>
        <taxon>Alphaproteobacteria</taxon>
        <taxon>Hyphomicrobiales</taxon>
        <taxon>Bartonellaceae</taxon>
        <taxon>Bartonella</taxon>
    </lineage>
</organism>
<dbReference type="PANTHER" id="PTHR46112:SF2">
    <property type="entry name" value="XAA-PRO AMINOPEPTIDASE P-RELATED"/>
    <property type="match status" value="1"/>
</dbReference>
<evidence type="ECO:0000259" key="1">
    <source>
        <dbReference type="Pfam" id="PF00557"/>
    </source>
</evidence>
<proteinExistence type="predicted"/>
<dbReference type="CDD" id="cd01066">
    <property type="entry name" value="APP_MetAP"/>
    <property type="match status" value="1"/>
</dbReference>
<dbReference type="OrthoDB" id="8286321at2"/>
<feature type="domain" description="Peptidase M24" evidence="1">
    <location>
        <begin position="160"/>
        <end position="366"/>
    </location>
</feature>
<accession>J1JW12</accession>
<evidence type="ECO:0008006" key="5">
    <source>
        <dbReference type="Google" id="ProtNLM"/>
    </source>
</evidence>
<dbReference type="InterPro" id="IPR050659">
    <property type="entry name" value="Peptidase_M24B"/>
</dbReference>
<dbReference type="Pfam" id="PF00557">
    <property type="entry name" value="Peptidase_M24"/>
    <property type="match status" value="1"/>
</dbReference>
<dbReference type="STRING" id="1094558.ME5_01738"/>
<dbReference type="InterPro" id="IPR000587">
    <property type="entry name" value="Creatinase_N"/>
</dbReference>
<gene>
    <name evidence="3" type="ORF">ME5_01738</name>
</gene>
<dbReference type="RefSeq" id="WP_008040339.1">
    <property type="nucleotide sequence ID" value="NZ_JH725147.1"/>
</dbReference>
<sequence length="384" mass="43171">MSLFFSQEEYQSRRAKLLAKMQEEKLDAVILFAQESMYWLTGYDTFGFCFFQSLIVTSDGKTVLLTRLPDLRQAQATSNIQEIVLWRDREQVNPALDLRNLLNDMELLGCKIGVEYQTHGLTAANGRLVDEQLTSFGKISDISGLVDTLRLIKSADEITYIRKAAELSDQALDEALDCIHAGANEADILAQMMKTNLAGDGDFPANEYVIGSGKDALLCRYKSGRNILNDQDQLTLEWSGAYRHYHAPMMRTICIGKSTSRHEELYTACYEAMEAMETTLIPGATFSDVFDANTRVLENHDLTRHRFNACGYSIGARFAPSWMEMQQFHAGNTTLIESSMTVFAHVMVFDSDSQTAMTLARSYLITPNGNESLSRHSLDLIIRP</sequence>
<dbReference type="AlphaFoldDB" id="J1JW12"/>
<dbReference type="SUPFAM" id="SSF53092">
    <property type="entry name" value="Creatinase/prolidase N-terminal domain"/>
    <property type="match status" value="1"/>
</dbReference>
<feature type="domain" description="Creatinase N-terminal" evidence="2">
    <location>
        <begin position="13"/>
        <end position="152"/>
    </location>
</feature>
<dbReference type="SUPFAM" id="SSF55920">
    <property type="entry name" value="Creatinase/aminopeptidase"/>
    <property type="match status" value="1"/>
</dbReference>
<dbReference type="PANTHER" id="PTHR46112">
    <property type="entry name" value="AMINOPEPTIDASE"/>
    <property type="match status" value="1"/>
</dbReference>
<dbReference type="Gene3D" id="3.40.350.10">
    <property type="entry name" value="Creatinase/prolidase N-terminal domain"/>
    <property type="match status" value="1"/>
</dbReference>
<dbReference type="InterPro" id="IPR000994">
    <property type="entry name" value="Pept_M24"/>
</dbReference>
<dbReference type="Proteomes" id="UP000008952">
    <property type="component" value="Unassembled WGS sequence"/>
</dbReference>
<keyword evidence="4" id="KW-1185">Reference proteome</keyword>
<evidence type="ECO:0000259" key="2">
    <source>
        <dbReference type="Pfam" id="PF01321"/>
    </source>
</evidence>